<dbReference type="PANTHER" id="PTHR24238">
    <property type="entry name" value="G-PROTEIN COUPLED RECEPTOR"/>
    <property type="match status" value="1"/>
</dbReference>
<dbReference type="WBParaSite" id="ASIM_0000076101-mRNA-1">
    <property type="protein sequence ID" value="ASIM_0000076101-mRNA-1"/>
    <property type="gene ID" value="ASIM_0000076101"/>
</dbReference>
<keyword evidence="12" id="KW-1185">Reference proteome</keyword>
<protein>
    <submittedName>
        <fullName evidence="13">G_PROTEIN_RECEP_F1_2 domain-containing protein</fullName>
    </submittedName>
</protein>
<dbReference type="PRINTS" id="PR00237">
    <property type="entry name" value="GPCRRHODOPSN"/>
</dbReference>
<organism evidence="13">
    <name type="scientific">Anisakis simplex</name>
    <name type="common">Herring worm</name>
    <dbReference type="NCBI Taxonomy" id="6269"/>
    <lineage>
        <taxon>Eukaryota</taxon>
        <taxon>Metazoa</taxon>
        <taxon>Ecdysozoa</taxon>
        <taxon>Nematoda</taxon>
        <taxon>Chromadorea</taxon>
        <taxon>Rhabditida</taxon>
        <taxon>Spirurina</taxon>
        <taxon>Ascaridomorpha</taxon>
        <taxon>Ascaridoidea</taxon>
        <taxon>Anisakidae</taxon>
        <taxon>Anisakis</taxon>
        <taxon>Anisakis simplex complex</taxon>
    </lineage>
</organism>
<evidence type="ECO:0000256" key="8">
    <source>
        <dbReference type="SAM" id="MobiDB-lite"/>
    </source>
</evidence>
<evidence type="ECO:0000256" key="4">
    <source>
        <dbReference type="ARBA" id="ARBA00023040"/>
    </source>
</evidence>
<dbReference type="GO" id="GO:0008188">
    <property type="term" value="F:neuropeptide receptor activity"/>
    <property type="evidence" value="ECO:0007669"/>
    <property type="project" value="TreeGrafter"/>
</dbReference>
<comment type="subcellular location">
    <subcellularLocation>
        <location evidence="1">Membrane</location>
        <topology evidence="1">Multi-pass membrane protein</topology>
    </subcellularLocation>
</comment>
<feature type="region of interest" description="Disordered" evidence="8">
    <location>
        <begin position="414"/>
        <end position="444"/>
    </location>
</feature>
<evidence type="ECO:0000256" key="3">
    <source>
        <dbReference type="ARBA" id="ARBA00022989"/>
    </source>
</evidence>
<keyword evidence="6" id="KW-0675">Receptor</keyword>
<dbReference type="SUPFAM" id="SSF81321">
    <property type="entry name" value="Family A G protein-coupled receptor-like"/>
    <property type="match status" value="2"/>
</dbReference>
<feature type="region of interest" description="Disordered" evidence="8">
    <location>
        <begin position="378"/>
        <end position="400"/>
    </location>
</feature>
<evidence type="ECO:0000313" key="11">
    <source>
        <dbReference type="EMBL" id="VDK17951.1"/>
    </source>
</evidence>
<feature type="domain" description="G-protein coupled receptors family 1 profile" evidence="10">
    <location>
        <begin position="1"/>
        <end position="331"/>
    </location>
</feature>
<dbReference type="EMBL" id="UYRR01000502">
    <property type="protein sequence ID" value="VDK17951.1"/>
    <property type="molecule type" value="Genomic_DNA"/>
</dbReference>
<keyword evidence="7" id="KW-0807">Transducer</keyword>
<feature type="transmembrane region" description="Helical" evidence="9">
    <location>
        <begin position="211"/>
        <end position="231"/>
    </location>
</feature>
<proteinExistence type="predicted"/>
<dbReference type="AlphaFoldDB" id="A0A0M3IZS8"/>
<evidence type="ECO:0000313" key="12">
    <source>
        <dbReference type="Proteomes" id="UP000267096"/>
    </source>
</evidence>
<accession>A0A0M3IZS8</accession>
<evidence type="ECO:0000256" key="2">
    <source>
        <dbReference type="ARBA" id="ARBA00022692"/>
    </source>
</evidence>
<gene>
    <name evidence="11" type="ORF">ASIM_LOCUS661</name>
</gene>
<feature type="transmembrane region" description="Helical" evidence="9">
    <location>
        <begin position="41"/>
        <end position="68"/>
    </location>
</feature>
<reference evidence="11 12" key="2">
    <citation type="submission" date="2018-11" db="EMBL/GenBank/DDBJ databases">
        <authorList>
            <consortium name="Pathogen Informatics"/>
        </authorList>
    </citation>
    <scope>NUCLEOTIDE SEQUENCE [LARGE SCALE GENOMIC DNA]</scope>
</reference>
<reference evidence="13" key="1">
    <citation type="submission" date="2017-02" db="UniProtKB">
        <authorList>
            <consortium name="WormBaseParasite"/>
        </authorList>
    </citation>
    <scope>IDENTIFICATION</scope>
</reference>
<dbReference type="GO" id="GO:0005886">
    <property type="term" value="C:plasma membrane"/>
    <property type="evidence" value="ECO:0007669"/>
    <property type="project" value="TreeGrafter"/>
</dbReference>
<evidence type="ECO:0000313" key="13">
    <source>
        <dbReference type="WBParaSite" id="ASIM_0000076101-mRNA-1"/>
    </source>
</evidence>
<sequence>MISFVWFISFASNCGSLIIFDAMPYKTAWNCRPTISALVDFIYQIYVTLILLIIPLAIMTVLYGNVIFTLKTGIRFDMNLAVSMHSLDCGNNIYGPQLSKVNGRNSPSGWIYDAIMSPAWITKSFTDINANGLSSLKVPSQSLSNSRASSFSVPANATTFQPNRLMSAFSTSSVSFLCNTRKAGDFDSAYLLRSTHQQKILLAKKRVTRMLIILVIAYVLCWTPSFVWWLLIKTVDLVDVSDKFTKHFALFSAIFLRNQPHIVLVQRNERLIHNRAQFSIPDPILHSLFSSCEFKYGHLIAQEANTVWNHSLNTVITVLTYISTCTNPITYCFMNASFRKNVFSHCFCCPKLTTYPQRRSADQNPDANDDNIKMISREQQDSSGIRIEPCGTNNAGGYGGPKTVPEIEVRYFGSETDRLEGNMKPSPCNDPHQESLDMTTELQN</sequence>
<evidence type="ECO:0000256" key="5">
    <source>
        <dbReference type="ARBA" id="ARBA00023136"/>
    </source>
</evidence>
<name>A0A0M3IZS8_ANISI</name>
<evidence type="ECO:0000256" key="6">
    <source>
        <dbReference type="ARBA" id="ARBA00023170"/>
    </source>
</evidence>
<dbReference type="PROSITE" id="PS50262">
    <property type="entry name" value="G_PROTEIN_RECEP_F1_2"/>
    <property type="match status" value="1"/>
</dbReference>
<keyword evidence="4" id="KW-0297">G-protein coupled receptor</keyword>
<evidence type="ECO:0000256" key="7">
    <source>
        <dbReference type="ARBA" id="ARBA00023224"/>
    </source>
</evidence>
<dbReference type="Proteomes" id="UP000267096">
    <property type="component" value="Unassembled WGS sequence"/>
</dbReference>
<evidence type="ECO:0000256" key="1">
    <source>
        <dbReference type="ARBA" id="ARBA00004141"/>
    </source>
</evidence>
<dbReference type="InterPro" id="IPR000276">
    <property type="entry name" value="GPCR_Rhodpsn"/>
</dbReference>
<evidence type="ECO:0000256" key="9">
    <source>
        <dbReference type="SAM" id="Phobius"/>
    </source>
</evidence>
<dbReference type="PANTHER" id="PTHR24238:SF60">
    <property type="entry name" value="G-PROTEIN COUPLED RECEPTORS FAMILY 1 PROFILE DOMAIN-CONTAINING PROTEIN"/>
    <property type="match status" value="1"/>
</dbReference>
<dbReference type="Gene3D" id="1.20.1070.10">
    <property type="entry name" value="Rhodopsin 7-helix transmembrane proteins"/>
    <property type="match status" value="3"/>
</dbReference>
<evidence type="ECO:0000259" key="10">
    <source>
        <dbReference type="PROSITE" id="PS50262"/>
    </source>
</evidence>
<dbReference type="Pfam" id="PF00001">
    <property type="entry name" value="7tm_1"/>
    <property type="match status" value="1"/>
</dbReference>
<dbReference type="InterPro" id="IPR017452">
    <property type="entry name" value="GPCR_Rhodpsn_7TM"/>
</dbReference>
<keyword evidence="3 9" id="KW-1133">Transmembrane helix</keyword>
<dbReference type="OrthoDB" id="10037617at2759"/>
<keyword evidence="2 9" id="KW-0812">Transmembrane</keyword>
<keyword evidence="5 9" id="KW-0472">Membrane</keyword>